<name>A0A837DEK6_9PSEU</name>
<gene>
    <name evidence="2" type="ORF">MINT15_08520</name>
</gene>
<keyword evidence="1" id="KW-0472">Membrane</keyword>
<dbReference type="EMBL" id="JRZE01000002">
    <property type="protein sequence ID" value="KHF45635.1"/>
    <property type="molecule type" value="Genomic_DNA"/>
</dbReference>
<comment type="caution">
    <text evidence="2">The sequence shown here is derived from an EMBL/GenBank/DDBJ whole genome shotgun (WGS) entry which is preliminary data.</text>
</comment>
<dbReference type="AlphaFoldDB" id="A0A837DEK6"/>
<keyword evidence="1" id="KW-0812">Transmembrane</keyword>
<sequence>MMSKQCAVEERRSRSGLYLGPWAVRVLAGLLGLSAVTVLTVVAREVPYLARYAKIKSM</sequence>
<accession>A0A837DEK6</accession>
<evidence type="ECO:0000313" key="2">
    <source>
        <dbReference type="EMBL" id="KHF45635.1"/>
    </source>
</evidence>
<evidence type="ECO:0000256" key="1">
    <source>
        <dbReference type="SAM" id="Phobius"/>
    </source>
</evidence>
<keyword evidence="1" id="KW-1133">Transmembrane helix</keyword>
<protein>
    <submittedName>
        <fullName evidence="2">Uncharacterized protein</fullName>
    </submittedName>
</protein>
<dbReference type="Proteomes" id="UP000030848">
    <property type="component" value="Unassembled WGS sequence"/>
</dbReference>
<reference evidence="2 3" key="1">
    <citation type="submission" date="2014-10" db="EMBL/GenBank/DDBJ databases">
        <title>Genome sequence of Micropolyspora internatus JCM3315.</title>
        <authorList>
            <person name="Shin S.-K."/>
            <person name="Yi H."/>
        </authorList>
    </citation>
    <scope>NUCLEOTIDE SEQUENCE [LARGE SCALE GENOMIC DNA]</scope>
    <source>
        <strain evidence="2 3">JCM 3315</strain>
    </source>
</reference>
<organism evidence="2 3">
    <name type="scientific">Saccharomonospora viridis</name>
    <dbReference type="NCBI Taxonomy" id="1852"/>
    <lineage>
        <taxon>Bacteria</taxon>
        <taxon>Bacillati</taxon>
        <taxon>Actinomycetota</taxon>
        <taxon>Actinomycetes</taxon>
        <taxon>Pseudonocardiales</taxon>
        <taxon>Pseudonocardiaceae</taxon>
        <taxon>Saccharomonospora</taxon>
    </lineage>
</organism>
<proteinExistence type="predicted"/>
<feature type="transmembrane region" description="Helical" evidence="1">
    <location>
        <begin position="22"/>
        <end position="43"/>
    </location>
</feature>
<evidence type="ECO:0000313" key="3">
    <source>
        <dbReference type="Proteomes" id="UP000030848"/>
    </source>
</evidence>